<reference evidence="1 2" key="1">
    <citation type="journal article" date="2014" name="PLoS ONE">
        <title>Global Analysis of Gene Expression Profiles in Physic Nut (Jatropha curcas L.) Seedlings Exposed to Salt Stress.</title>
        <authorList>
            <person name="Zhang L."/>
            <person name="Zhang C."/>
            <person name="Wu P."/>
            <person name="Chen Y."/>
            <person name="Li M."/>
            <person name="Jiang H."/>
            <person name="Wu G."/>
        </authorList>
    </citation>
    <scope>NUCLEOTIDE SEQUENCE [LARGE SCALE GENOMIC DNA]</scope>
    <source>
        <strain evidence="2">cv. GZQX0401</strain>
        <tissue evidence="1">Young leaves</tissue>
    </source>
</reference>
<dbReference type="EMBL" id="KK915225">
    <property type="protein sequence ID" value="KDP23197.1"/>
    <property type="molecule type" value="Genomic_DNA"/>
</dbReference>
<name>A0A067JH66_JATCU</name>
<evidence type="ECO:0000313" key="1">
    <source>
        <dbReference type="EMBL" id="KDP23197.1"/>
    </source>
</evidence>
<evidence type="ECO:0000313" key="2">
    <source>
        <dbReference type="Proteomes" id="UP000027138"/>
    </source>
</evidence>
<dbReference type="AlphaFoldDB" id="A0A067JH66"/>
<sequence length="56" mass="6666">MDRRFACCNQLLCLTGNPPMNRHPSRGITIGRRFIQHDTFRLSYPKWCTHCLECRN</sequence>
<keyword evidence="2" id="KW-1185">Reference proteome</keyword>
<proteinExistence type="predicted"/>
<protein>
    <submittedName>
        <fullName evidence="1">Uncharacterized protein</fullName>
    </submittedName>
</protein>
<gene>
    <name evidence="1" type="ORF">JCGZ_00189</name>
</gene>
<accession>A0A067JH66</accession>
<organism evidence="1 2">
    <name type="scientific">Jatropha curcas</name>
    <name type="common">Barbados nut</name>
    <dbReference type="NCBI Taxonomy" id="180498"/>
    <lineage>
        <taxon>Eukaryota</taxon>
        <taxon>Viridiplantae</taxon>
        <taxon>Streptophyta</taxon>
        <taxon>Embryophyta</taxon>
        <taxon>Tracheophyta</taxon>
        <taxon>Spermatophyta</taxon>
        <taxon>Magnoliopsida</taxon>
        <taxon>eudicotyledons</taxon>
        <taxon>Gunneridae</taxon>
        <taxon>Pentapetalae</taxon>
        <taxon>rosids</taxon>
        <taxon>fabids</taxon>
        <taxon>Malpighiales</taxon>
        <taxon>Euphorbiaceae</taxon>
        <taxon>Crotonoideae</taxon>
        <taxon>Jatropheae</taxon>
        <taxon>Jatropha</taxon>
    </lineage>
</organism>
<dbReference type="Proteomes" id="UP000027138">
    <property type="component" value="Unassembled WGS sequence"/>
</dbReference>